<protein>
    <recommendedName>
        <fullName evidence="5">DUF2029 domain-containing protein</fullName>
    </recommendedName>
</protein>
<keyword evidence="2" id="KW-0732">Signal</keyword>
<keyword evidence="1" id="KW-0812">Transmembrane</keyword>
<evidence type="ECO:0000256" key="1">
    <source>
        <dbReference type="SAM" id="Phobius"/>
    </source>
</evidence>
<feature type="chain" id="PRO_5037993802" description="DUF2029 domain-containing protein" evidence="2">
    <location>
        <begin position="17"/>
        <end position="316"/>
    </location>
</feature>
<sequence length="316" mass="35697">MTAALAVILQVISAQAASLHHHTYETFATLAKGWPAYLSRWDEPWVSRVGSAALGYWFTDADTAEGFVLRVGWWVAIWFGAVSLLWMVALHDWRHRLLAIFVNFAAICFAYLPAILGGEATRVYPWDMPALFFMTLVLLLIARRTSVVVTGVIVLLGMFFKETVGIVFLLPLLHRRYRPALIFLIAAIVGRLATKTITGWQPHFIELVGYCSPQEPHSLRLWYNLRYLVSFEHPFHPIFTNAGWLVAAPFFMKRDRWPWLALLGAFVISTVTCGVIHEYRIWLEAVPIGLLLAGLGTDGHVDLPTWERTRPVPAGS</sequence>
<accession>A0A956RNF1</accession>
<evidence type="ECO:0000313" key="4">
    <source>
        <dbReference type="Proteomes" id="UP000697710"/>
    </source>
</evidence>
<evidence type="ECO:0000256" key="2">
    <source>
        <dbReference type="SAM" id="SignalP"/>
    </source>
</evidence>
<feature type="transmembrane region" description="Helical" evidence="1">
    <location>
        <begin position="259"/>
        <end position="277"/>
    </location>
</feature>
<name>A0A956RNF1_UNCEI</name>
<gene>
    <name evidence="3" type="ORF">KC729_03090</name>
</gene>
<proteinExistence type="predicted"/>
<feature type="transmembrane region" description="Helical" evidence="1">
    <location>
        <begin position="123"/>
        <end position="141"/>
    </location>
</feature>
<feature type="transmembrane region" description="Helical" evidence="1">
    <location>
        <begin position="97"/>
        <end position="117"/>
    </location>
</feature>
<feature type="transmembrane region" description="Helical" evidence="1">
    <location>
        <begin position="148"/>
        <end position="170"/>
    </location>
</feature>
<dbReference type="AlphaFoldDB" id="A0A956RNF1"/>
<keyword evidence="1" id="KW-1133">Transmembrane helix</keyword>
<dbReference type="Proteomes" id="UP000697710">
    <property type="component" value="Unassembled WGS sequence"/>
</dbReference>
<feature type="transmembrane region" description="Helical" evidence="1">
    <location>
        <begin position="71"/>
        <end position="90"/>
    </location>
</feature>
<evidence type="ECO:0008006" key="5">
    <source>
        <dbReference type="Google" id="ProtNLM"/>
    </source>
</evidence>
<feature type="signal peptide" evidence="2">
    <location>
        <begin position="1"/>
        <end position="16"/>
    </location>
</feature>
<organism evidence="3 4">
    <name type="scientific">Eiseniibacteriota bacterium</name>
    <dbReference type="NCBI Taxonomy" id="2212470"/>
    <lineage>
        <taxon>Bacteria</taxon>
        <taxon>Candidatus Eiseniibacteriota</taxon>
    </lineage>
</organism>
<reference evidence="3" key="2">
    <citation type="journal article" date="2021" name="Microbiome">
        <title>Successional dynamics and alternative stable states in a saline activated sludge microbial community over 9 years.</title>
        <authorList>
            <person name="Wang Y."/>
            <person name="Ye J."/>
            <person name="Ju F."/>
            <person name="Liu L."/>
            <person name="Boyd J.A."/>
            <person name="Deng Y."/>
            <person name="Parks D.H."/>
            <person name="Jiang X."/>
            <person name="Yin X."/>
            <person name="Woodcroft B.J."/>
            <person name="Tyson G.W."/>
            <person name="Hugenholtz P."/>
            <person name="Polz M.F."/>
            <person name="Zhang T."/>
        </authorList>
    </citation>
    <scope>NUCLEOTIDE SEQUENCE</scope>
    <source>
        <strain evidence="3">HKST-UBA01</strain>
    </source>
</reference>
<comment type="caution">
    <text evidence="3">The sequence shown here is derived from an EMBL/GenBank/DDBJ whole genome shotgun (WGS) entry which is preliminary data.</text>
</comment>
<reference evidence="3" key="1">
    <citation type="submission" date="2020-04" db="EMBL/GenBank/DDBJ databases">
        <authorList>
            <person name="Zhang T."/>
        </authorList>
    </citation>
    <scope>NUCLEOTIDE SEQUENCE</scope>
    <source>
        <strain evidence="3">HKST-UBA01</strain>
    </source>
</reference>
<evidence type="ECO:0000313" key="3">
    <source>
        <dbReference type="EMBL" id="MCA9726640.1"/>
    </source>
</evidence>
<dbReference type="EMBL" id="JAGQHR010000051">
    <property type="protein sequence ID" value="MCA9726640.1"/>
    <property type="molecule type" value="Genomic_DNA"/>
</dbReference>
<keyword evidence="1" id="KW-0472">Membrane</keyword>